<feature type="domain" description="FAD-binding FR-type" evidence="2">
    <location>
        <begin position="17"/>
        <end position="139"/>
    </location>
</feature>
<organism evidence="3 5">
    <name type="scientific">Devosia limi DSM 17137</name>
    <dbReference type="NCBI Taxonomy" id="1121477"/>
    <lineage>
        <taxon>Bacteria</taxon>
        <taxon>Pseudomonadati</taxon>
        <taxon>Pseudomonadota</taxon>
        <taxon>Alphaproteobacteria</taxon>
        <taxon>Hyphomicrobiales</taxon>
        <taxon>Devosiaceae</taxon>
        <taxon>Devosia</taxon>
    </lineage>
</organism>
<dbReference type="STRING" id="1121477.SAMN02745223_03822"/>
<evidence type="ECO:0000313" key="5">
    <source>
        <dbReference type="Proteomes" id="UP000033608"/>
    </source>
</evidence>
<dbReference type="InterPro" id="IPR039374">
    <property type="entry name" value="SIP_fam"/>
</dbReference>
<accession>A0A0F5LSF4</accession>
<proteinExistence type="inferred from homology"/>
<dbReference type="SUPFAM" id="SSF63380">
    <property type="entry name" value="Riboflavin synthase domain-like"/>
    <property type="match status" value="1"/>
</dbReference>
<reference evidence="3 5" key="1">
    <citation type="submission" date="2015-03" db="EMBL/GenBank/DDBJ databases">
        <authorList>
            <person name="Hassan Y.I."/>
            <person name="Lepp D."/>
            <person name="Zhou T."/>
        </authorList>
    </citation>
    <scope>NUCLEOTIDE SEQUENCE [LARGE SCALE GENOMIC DNA]</scope>
    <source>
        <strain evidence="3 5">DSM 17137</strain>
    </source>
</reference>
<dbReference type="GO" id="GO:0016491">
    <property type="term" value="F:oxidoreductase activity"/>
    <property type="evidence" value="ECO:0007669"/>
    <property type="project" value="InterPro"/>
</dbReference>
<gene>
    <name evidence="4" type="ORF">SAMN02745223_03822</name>
    <name evidence="3" type="ORF">VW29_07105</name>
</gene>
<dbReference type="InterPro" id="IPR017938">
    <property type="entry name" value="Riboflavin_synthase-like_b-brl"/>
</dbReference>
<dbReference type="OrthoDB" id="9814826at2"/>
<dbReference type="InterPro" id="IPR007037">
    <property type="entry name" value="SIP_rossman_dom"/>
</dbReference>
<reference evidence="4 6" key="2">
    <citation type="submission" date="2016-11" db="EMBL/GenBank/DDBJ databases">
        <authorList>
            <person name="Jaros S."/>
            <person name="Januszkiewicz K."/>
            <person name="Wedrychowicz H."/>
        </authorList>
    </citation>
    <scope>NUCLEOTIDE SEQUENCE [LARGE SCALE GENOMIC DNA]</scope>
    <source>
        <strain evidence="4 6">DSM 17137</strain>
    </source>
</reference>
<dbReference type="Gene3D" id="3.40.50.80">
    <property type="entry name" value="Nucleotide-binding domain of ferredoxin-NADP reductase (FNR) module"/>
    <property type="match status" value="1"/>
</dbReference>
<dbReference type="AlphaFoldDB" id="A0A0F5LSF4"/>
<evidence type="ECO:0000259" key="2">
    <source>
        <dbReference type="PROSITE" id="PS51384"/>
    </source>
</evidence>
<dbReference type="Proteomes" id="UP000033608">
    <property type="component" value="Unassembled WGS sequence"/>
</dbReference>
<evidence type="ECO:0000313" key="4">
    <source>
        <dbReference type="EMBL" id="SHF89179.1"/>
    </source>
</evidence>
<dbReference type="PANTHER" id="PTHR30157:SF0">
    <property type="entry name" value="NADPH-DEPENDENT FERRIC-CHELATE REDUCTASE"/>
    <property type="match status" value="1"/>
</dbReference>
<protein>
    <submittedName>
        <fullName evidence="3">FAD-binding protein</fullName>
    </submittedName>
    <submittedName>
        <fullName evidence="4">NADPH-dependent ferric siderophore reductase, contains FAD-binding and SIP domains</fullName>
    </submittedName>
</protein>
<dbReference type="EMBL" id="FQVC01000016">
    <property type="protein sequence ID" value="SHF89179.1"/>
    <property type="molecule type" value="Genomic_DNA"/>
</dbReference>
<evidence type="ECO:0000313" key="6">
    <source>
        <dbReference type="Proteomes" id="UP000184533"/>
    </source>
</evidence>
<dbReference type="InterPro" id="IPR013113">
    <property type="entry name" value="SIP_FAD-bd"/>
</dbReference>
<keyword evidence="5" id="KW-1185">Reference proteome</keyword>
<dbReference type="PANTHER" id="PTHR30157">
    <property type="entry name" value="FERRIC REDUCTASE, NADPH-DEPENDENT"/>
    <property type="match status" value="1"/>
</dbReference>
<name>A0A0F5LSF4_9HYPH</name>
<sequence>MSSLTDARAPQRLRHETRMRLLDVVDVTDVTPLMRRIILTGDLEGFSAPGHADHIKAFFPEPGTEPFIPVIGPNGAEYPDHIKRPEMRDYTPRYFDKPANRLAIDFVLHGDGPASSWAAQAAIGQKLLIGGPRGSLIVPPAFDWYLLAGDETALPALARRIEELPAGARVVAVIEVDNAAEEQRFDTAADLSLTYVHRNGRPAGTTDLILATIRDLTFPPGDGYAYIAGESSMSKSVRAHLTDDRAFTPQYIKAAGYWLLGTPDAHEPH</sequence>
<dbReference type="Proteomes" id="UP000184533">
    <property type="component" value="Unassembled WGS sequence"/>
</dbReference>
<dbReference type="Gene3D" id="2.40.30.10">
    <property type="entry name" value="Translation factors"/>
    <property type="match status" value="1"/>
</dbReference>
<dbReference type="RefSeq" id="WP_046134611.1">
    <property type="nucleotide sequence ID" value="NZ_FQVC01000016.1"/>
</dbReference>
<dbReference type="PROSITE" id="PS51384">
    <property type="entry name" value="FAD_FR"/>
    <property type="match status" value="1"/>
</dbReference>
<evidence type="ECO:0000256" key="1">
    <source>
        <dbReference type="ARBA" id="ARBA00035644"/>
    </source>
</evidence>
<dbReference type="CDD" id="cd06193">
    <property type="entry name" value="siderophore_interacting"/>
    <property type="match status" value="1"/>
</dbReference>
<dbReference type="InterPro" id="IPR039261">
    <property type="entry name" value="FNR_nucleotide-bd"/>
</dbReference>
<dbReference type="InterPro" id="IPR017927">
    <property type="entry name" value="FAD-bd_FR_type"/>
</dbReference>
<dbReference type="Pfam" id="PF04954">
    <property type="entry name" value="SIP"/>
    <property type="match status" value="1"/>
</dbReference>
<dbReference type="EMBL" id="LAJF01000059">
    <property type="protein sequence ID" value="KKB85305.1"/>
    <property type="molecule type" value="Genomic_DNA"/>
</dbReference>
<dbReference type="PATRIC" id="fig|1121477.3.peg.2510"/>
<dbReference type="Pfam" id="PF08021">
    <property type="entry name" value="FAD_binding_9"/>
    <property type="match status" value="1"/>
</dbReference>
<comment type="similarity">
    <text evidence="1">Belongs to the SIP oxidoreductase family.</text>
</comment>
<evidence type="ECO:0000313" key="3">
    <source>
        <dbReference type="EMBL" id="KKB85305.1"/>
    </source>
</evidence>